<dbReference type="Gene3D" id="1.20.5.170">
    <property type="match status" value="1"/>
</dbReference>
<gene>
    <name evidence="8" type="ORF">LITE_LOCUS18677</name>
</gene>
<dbReference type="InterPro" id="IPR045314">
    <property type="entry name" value="bZIP_plant_GBF1"/>
</dbReference>
<dbReference type="CDD" id="cd14702">
    <property type="entry name" value="bZIP_plant_GBF1"/>
    <property type="match status" value="1"/>
</dbReference>
<evidence type="ECO:0000256" key="2">
    <source>
        <dbReference type="ARBA" id="ARBA00023015"/>
    </source>
</evidence>
<dbReference type="GO" id="GO:0000976">
    <property type="term" value="F:transcription cis-regulatory region binding"/>
    <property type="evidence" value="ECO:0007669"/>
    <property type="project" value="TreeGrafter"/>
</dbReference>
<protein>
    <recommendedName>
        <fullName evidence="7">BZIP domain-containing protein</fullName>
    </recommendedName>
</protein>
<dbReference type="AlphaFoldDB" id="A0AAV0KG78"/>
<reference evidence="8" key="1">
    <citation type="submission" date="2022-08" db="EMBL/GenBank/DDBJ databases">
        <authorList>
            <person name="Gutierrez-Valencia J."/>
        </authorList>
    </citation>
    <scope>NUCLEOTIDE SEQUENCE</scope>
</reference>
<keyword evidence="4" id="KW-0804">Transcription</keyword>
<evidence type="ECO:0000256" key="5">
    <source>
        <dbReference type="ARBA" id="ARBA00023242"/>
    </source>
</evidence>
<sequence>MASSSGNSSFGVSSSLLQNSCSDEDLQQLVMDERKRKRMLSKRESDRRSRMRKQKHLDELVGQVTQLRKDNSQILTTINVTTQHFLNVQTENYVLCAQISELGNRLDSLTEILDFIGNNDLHPSFFGDWIFEQMGEERRWRMRGRWRMESALPFHDSIYFLDSGGRVWGWVNYWVGLRVGQVGRTWRVNITWWVGSSFFSVKI</sequence>
<dbReference type="PROSITE" id="PS50217">
    <property type="entry name" value="BZIP"/>
    <property type="match status" value="1"/>
</dbReference>
<dbReference type="GO" id="GO:0046982">
    <property type="term" value="F:protein heterodimerization activity"/>
    <property type="evidence" value="ECO:0007669"/>
    <property type="project" value="UniProtKB-ARBA"/>
</dbReference>
<dbReference type="SMART" id="SM00338">
    <property type="entry name" value="BRLZ"/>
    <property type="match status" value="1"/>
</dbReference>
<feature type="region of interest" description="Disordered" evidence="6">
    <location>
        <begin position="31"/>
        <end position="55"/>
    </location>
</feature>
<evidence type="ECO:0000256" key="1">
    <source>
        <dbReference type="ARBA" id="ARBA00004123"/>
    </source>
</evidence>
<name>A0AAV0KG78_9ROSI</name>
<proteinExistence type="predicted"/>
<evidence type="ECO:0000259" key="7">
    <source>
        <dbReference type="PROSITE" id="PS50217"/>
    </source>
</evidence>
<feature type="domain" description="BZIP" evidence="7">
    <location>
        <begin position="32"/>
        <end position="95"/>
    </location>
</feature>
<dbReference type="SUPFAM" id="SSF57959">
    <property type="entry name" value="Leucine zipper domain"/>
    <property type="match status" value="1"/>
</dbReference>
<keyword evidence="2" id="KW-0805">Transcription regulation</keyword>
<evidence type="ECO:0000256" key="6">
    <source>
        <dbReference type="SAM" id="MobiDB-lite"/>
    </source>
</evidence>
<evidence type="ECO:0000256" key="3">
    <source>
        <dbReference type="ARBA" id="ARBA00023125"/>
    </source>
</evidence>
<dbReference type="InterPro" id="IPR046347">
    <property type="entry name" value="bZIP_sf"/>
</dbReference>
<organism evidence="8 9">
    <name type="scientific">Linum tenue</name>
    <dbReference type="NCBI Taxonomy" id="586396"/>
    <lineage>
        <taxon>Eukaryota</taxon>
        <taxon>Viridiplantae</taxon>
        <taxon>Streptophyta</taxon>
        <taxon>Embryophyta</taxon>
        <taxon>Tracheophyta</taxon>
        <taxon>Spermatophyta</taxon>
        <taxon>Magnoliopsida</taxon>
        <taxon>eudicotyledons</taxon>
        <taxon>Gunneridae</taxon>
        <taxon>Pentapetalae</taxon>
        <taxon>rosids</taxon>
        <taxon>fabids</taxon>
        <taxon>Malpighiales</taxon>
        <taxon>Linaceae</taxon>
        <taxon>Linum</taxon>
    </lineage>
</organism>
<dbReference type="PANTHER" id="PTHR45764">
    <property type="entry name" value="BZIP TRANSCRIPTION FACTOR 44"/>
    <property type="match status" value="1"/>
</dbReference>
<evidence type="ECO:0000256" key="4">
    <source>
        <dbReference type="ARBA" id="ARBA00023163"/>
    </source>
</evidence>
<keyword evidence="9" id="KW-1185">Reference proteome</keyword>
<comment type="subcellular location">
    <subcellularLocation>
        <location evidence="1">Nucleus</location>
    </subcellularLocation>
</comment>
<dbReference type="FunFam" id="1.20.5.170:FF:000020">
    <property type="entry name" value="BZIP transcription factor"/>
    <property type="match status" value="1"/>
</dbReference>
<dbReference type="InterPro" id="IPR004827">
    <property type="entry name" value="bZIP"/>
</dbReference>
<dbReference type="GO" id="GO:0005634">
    <property type="term" value="C:nucleus"/>
    <property type="evidence" value="ECO:0007669"/>
    <property type="project" value="UniProtKB-SubCell"/>
</dbReference>
<keyword evidence="3" id="KW-0238">DNA-binding</keyword>
<dbReference type="GO" id="GO:0045893">
    <property type="term" value="P:positive regulation of DNA-templated transcription"/>
    <property type="evidence" value="ECO:0007669"/>
    <property type="project" value="TreeGrafter"/>
</dbReference>
<dbReference type="PANTHER" id="PTHR45764:SF38">
    <property type="entry name" value="BZIP TRANSCRIPTION FACTOR 44"/>
    <property type="match status" value="1"/>
</dbReference>
<dbReference type="Proteomes" id="UP001154282">
    <property type="component" value="Unassembled WGS sequence"/>
</dbReference>
<dbReference type="EMBL" id="CAMGYJ010000005">
    <property type="protein sequence ID" value="CAI0421265.1"/>
    <property type="molecule type" value="Genomic_DNA"/>
</dbReference>
<evidence type="ECO:0000313" key="8">
    <source>
        <dbReference type="EMBL" id="CAI0421265.1"/>
    </source>
</evidence>
<dbReference type="Pfam" id="PF00170">
    <property type="entry name" value="bZIP_1"/>
    <property type="match status" value="1"/>
</dbReference>
<dbReference type="GO" id="GO:0003700">
    <property type="term" value="F:DNA-binding transcription factor activity"/>
    <property type="evidence" value="ECO:0007669"/>
    <property type="project" value="InterPro"/>
</dbReference>
<evidence type="ECO:0000313" key="9">
    <source>
        <dbReference type="Proteomes" id="UP001154282"/>
    </source>
</evidence>
<keyword evidence="5" id="KW-0539">Nucleus</keyword>
<comment type="caution">
    <text evidence="8">The sequence shown here is derived from an EMBL/GenBank/DDBJ whole genome shotgun (WGS) entry which is preliminary data.</text>
</comment>
<accession>A0AAV0KG78</accession>